<dbReference type="PROSITE" id="PS50886">
    <property type="entry name" value="TRBD"/>
    <property type="match status" value="1"/>
</dbReference>
<keyword evidence="6" id="KW-1185">Reference proteome</keyword>
<dbReference type="PANTHER" id="PTHR11586:SF37">
    <property type="entry name" value="TRNA-BINDING DOMAIN-CONTAINING PROTEIN"/>
    <property type="match status" value="1"/>
</dbReference>
<dbReference type="GO" id="GO:0000049">
    <property type="term" value="F:tRNA binding"/>
    <property type="evidence" value="ECO:0007669"/>
    <property type="project" value="UniProtKB-UniRule"/>
</dbReference>
<dbReference type="Gene3D" id="2.40.50.140">
    <property type="entry name" value="Nucleic acid-binding proteins"/>
    <property type="match status" value="1"/>
</dbReference>
<dbReference type="Pfam" id="PF01588">
    <property type="entry name" value="tRNA_bind"/>
    <property type="match status" value="1"/>
</dbReference>
<feature type="domain" description="TRNA-binding" evidence="4">
    <location>
        <begin position="11"/>
        <end position="114"/>
    </location>
</feature>
<evidence type="ECO:0000256" key="3">
    <source>
        <dbReference type="PROSITE-ProRule" id="PRU00209"/>
    </source>
</evidence>
<evidence type="ECO:0000313" key="5">
    <source>
        <dbReference type="EMBL" id="KUO95490.1"/>
    </source>
</evidence>
<keyword evidence="2 3" id="KW-0694">RNA-binding</keyword>
<evidence type="ECO:0000313" key="6">
    <source>
        <dbReference type="Proteomes" id="UP000053557"/>
    </source>
</evidence>
<dbReference type="OrthoDB" id="9794564at2"/>
<dbReference type="InterPro" id="IPR002547">
    <property type="entry name" value="tRNA-bd_dom"/>
</dbReference>
<dbReference type="InterPro" id="IPR012340">
    <property type="entry name" value="NA-bd_OB-fold"/>
</dbReference>
<reference evidence="5 6" key="1">
    <citation type="submission" date="2015-12" db="EMBL/GenBank/DDBJ databases">
        <title>Draft genome sequence of Acidibacillus ferrooxidans ITV001, isolated from a chalcopyrite acid mine drainage site in Brazil.</title>
        <authorList>
            <person name="Dall'Agnol H."/>
            <person name="Nancucheo I."/>
            <person name="Johnson B."/>
            <person name="Oliveira R."/>
            <person name="Leite L."/>
            <person name="Pylro V."/>
            <person name="Nunes G.L."/>
            <person name="Tzotzos G."/>
            <person name="Fernandes G.R."/>
            <person name="Dutra J."/>
            <person name="Orellana S.C."/>
            <person name="Oliveira G."/>
        </authorList>
    </citation>
    <scope>NUCLEOTIDE SEQUENCE [LARGE SCALE GENOMIC DNA]</scope>
    <source>
        <strain evidence="6">ITV01</strain>
    </source>
</reference>
<evidence type="ECO:0000259" key="4">
    <source>
        <dbReference type="PROSITE" id="PS50886"/>
    </source>
</evidence>
<dbReference type="EMBL" id="LPVJ01000051">
    <property type="protein sequence ID" value="KUO95490.1"/>
    <property type="molecule type" value="Genomic_DNA"/>
</dbReference>
<organism evidence="5 6">
    <name type="scientific">Ferroacidibacillus organovorans</name>
    <dbReference type="NCBI Taxonomy" id="1765683"/>
    <lineage>
        <taxon>Bacteria</taxon>
        <taxon>Bacillati</taxon>
        <taxon>Bacillota</taxon>
        <taxon>Bacilli</taxon>
        <taxon>Bacillales</taxon>
        <taxon>Alicyclobacillaceae</taxon>
        <taxon>Ferroacidibacillus</taxon>
    </lineage>
</organism>
<dbReference type="FunFam" id="2.40.50.140:FF:000165">
    <property type="entry name" value="Chaperone CsaA"/>
    <property type="match status" value="1"/>
</dbReference>
<sequence>MERKEGTTYDSFSALDVRVGKILTANLHPKAKKPAYQLTIDFGALGVKKSSAQLTVQYQPEDLIGRLVVAVVNFPPRVIGGFTSEVLVLGAVHEDGAVTLLTPERAVPLGAPIA</sequence>
<dbReference type="InterPro" id="IPR008231">
    <property type="entry name" value="CsaA"/>
</dbReference>
<keyword evidence="1 3" id="KW-0820">tRNA-binding</keyword>
<dbReference type="PANTHER" id="PTHR11586">
    <property type="entry name" value="TRNA-AMINOACYLATION COFACTOR ARC1 FAMILY MEMBER"/>
    <property type="match status" value="1"/>
</dbReference>
<dbReference type="NCBIfam" id="TIGR02222">
    <property type="entry name" value="chap_CsaA"/>
    <property type="match status" value="1"/>
</dbReference>
<dbReference type="Proteomes" id="UP000053557">
    <property type="component" value="Unassembled WGS sequence"/>
</dbReference>
<dbReference type="AlphaFoldDB" id="A0A101XQ23"/>
<proteinExistence type="predicted"/>
<dbReference type="InterPro" id="IPR051270">
    <property type="entry name" value="Tyrosine-tRNA_ligase_regulator"/>
</dbReference>
<protein>
    <recommendedName>
        <fullName evidence="4">tRNA-binding domain-containing protein</fullName>
    </recommendedName>
</protein>
<comment type="caution">
    <text evidence="5">The sequence shown here is derived from an EMBL/GenBank/DDBJ whole genome shotgun (WGS) entry which is preliminary data.</text>
</comment>
<dbReference type="NCBIfam" id="NF007495">
    <property type="entry name" value="PRK10089.1-4"/>
    <property type="match status" value="1"/>
</dbReference>
<name>A0A101XQ23_9BACL</name>
<dbReference type="NCBIfam" id="NF007494">
    <property type="entry name" value="PRK10089.1-3"/>
    <property type="match status" value="1"/>
</dbReference>
<dbReference type="CDD" id="cd02798">
    <property type="entry name" value="tRNA_bind_CsaA"/>
    <property type="match status" value="1"/>
</dbReference>
<dbReference type="SUPFAM" id="SSF50249">
    <property type="entry name" value="Nucleic acid-binding proteins"/>
    <property type="match status" value="1"/>
</dbReference>
<evidence type="ECO:0000256" key="2">
    <source>
        <dbReference type="ARBA" id="ARBA00022884"/>
    </source>
</evidence>
<gene>
    <name evidence="5" type="ORF">ATW55_02980</name>
</gene>
<evidence type="ECO:0000256" key="1">
    <source>
        <dbReference type="ARBA" id="ARBA00022555"/>
    </source>
</evidence>
<accession>A0A101XQ23</accession>